<dbReference type="GO" id="GO:0004725">
    <property type="term" value="F:protein tyrosine phosphatase activity"/>
    <property type="evidence" value="ECO:0007669"/>
    <property type="project" value="TreeGrafter"/>
</dbReference>
<evidence type="ECO:0000256" key="2">
    <source>
        <dbReference type="ARBA" id="ARBA00022801"/>
    </source>
</evidence>
<comment type="caution">
    <text evidence="9">The sequence shown here is derived from an EMBL/GenBank/DDBJ whole genome shotgun (WGS) entry which is preliminary data.</text>
</comment>
<dbReference type="PANTHER" id="PTHR45948:SF2">
    <property type="entry name" value="DUAL SPECIFICITY PROTEIN PHOSPHATASE"/>
    <property type="match status" value="1"/>
</dbReference>
<evidence type="ECO:0000256" key="5">
    <source>
        <dbReference type="ARBA" id="ARBA00048336"/>
    </source>
</evidence>
<proteinExistence type="inferred from homology"/>
<accession>A0A3M6XCW1</accession>
<comment type="catalytic activity">
    <reaction evidence="5">
        <text>O-phospho-L-threonyl-[protein] + H2O = L-threonyl-[protein] + phosphate</text>
        <dbReference type="Rhea" id="RHEA:47004"/>
        <dbReference type="Rhea" id="RHEA-COMP:11060"/>
        <dbReference type="Rhea" id="RHEA-COMP:11605"/>
        <dbReference type="ChEBI" id="CHEBI:15377"/>
        <dbReference type="ChEBI" id="CHEBI:30013"/>
        <dbReference type="ChEBI" id="CHEBI:43474"/>
        <dbReference type="ChEBI" id="CHEBI:61977"/>
        <dbReference type="EC" id="3.1.3.16"/>
    </reaction>
</comment>
<dbReference type="Proteomes" id="UP000282582">
    <property type="component" value="Unassembled WGS sequence"/>
</dbReference>
<dbReference type="Proteomes" id="UP000281245">
    <property type="component" value="Unassembled WGS sequence"/>
</dbReference>
<dbReference type="VEuPathDB" id="FungiDB:BTJ68_02818"/>
<reference evidence="10 11" key="1">
    <citation type="journal article" date="2018" name="BMC Genomics">
        <title>Genomic evidence for intraspecific hybridization in a clonal and extremely halotolerant yeast.</title>
        <authorList>
            <person name="Gostincar C."/>
            <person name="Stajich J.E."/>
            <person name="Zupancic J."/>
            <person name="Zalar P."/>
            <person name="Gunde-Cimerman N."/>
        </authorList>
    </citation>
    <scope>NUCLEOTIDE SEQUENCE [LARGE SCALE GENOMIC DNA]</scope>
    <source>
        <strain evidence="9 11">EXF-6654</strain>
        <strain evidence="8 10">EXF-6656</strain>
    </source>
</reference>
<dbReference type="PROSITE" id="PS50056">
    <property type="entry name" value="TYR_PHOSPHATASE_2"/>
    <property type="match status" value="1"/>
</dbReference>
<dbReference type="EMBL" id="QWIJ01001795">
    <property type="protein sequence ID" value="RMX73511.1"/>
    <property type="molecule type" value="Genomic_DNA"/>
</dbReference>
<evidence type="ECO:0000313" key="10">
    <source>
        <dbReference type="Proteomes" id="UP000281245"/>
    </source>
</evidence>
<evidence type="ECO:0000256" key="1">
    <source>
        <dbReference type="ARBA" id="ARBA00008601"/>
    </source>
</evidence>
<organism evidence="9 11">
    <name type="scientific">Hortaea werneckii</name>
    <name type="common">Black yeast</name>
    <name type="synonym">Cladosporium werneckii</name>
    <dbReference type="NCBI Taxonomy" id="91943"/>
    <lineage>
        <taxon>Eukaryota</taxon>
        <taxon>Fungi</taxon>
        <taxon>Dikarya</taxon>
        <taxon>Ascomycota</taxon>
        <taxon>Pezizomycotina</taxon>
        <taxon>Dothideomycetes</taxon>
        <taxon>Dothideomycetidae</taxon>
        <taxon>Mycosphaerellales</taxon>
        <taxon>Teratosphaeriaceae</taxon>
        <taxon>Hortaea</taxon>
    </lineage>
</organism>
<dbReference type="PROSITE" id="PS00383">
    <property type="entry name" value="TYR_PHOSPHATASE_1"/>
    <property type="match status" value="1"/>
</dbReference>
<comment type="similarity">
    <text evidence="1">Belongs to the protein-tyrosine phosphatase family. Non-receptor class dual specificity subfamily.</text>
</comment>
<dbReference type="GO" id="GO:0004722">
    <property type="term" value="F:protein serine/threonine phosphatase activity"/>
    <property type="evidence" value="ECO:0007669"/>
    <property type="project" value="UniProtKB-EC"/>
</dbReference>
<dbReference type="EMBL" id="QWIK01002285">
    <property type="protein sequence ID" value="RMX88637.1"/>
    <property type="molecule type" value="Genomic_DNA"/>
</dbReference>
<dbReference type="InterPro" id="IPR029021">
    <property type="entry name" value="Prot-tyrosine_phosphatase-like"/>
</dbReference>
<evidence type="ECO:0000313" key="11">
    <source>
        <dbReference type="Proteomes" id="UP000282582"/>
    </source>
</evidence>
<dbReference type="PANTHER" id="PTHR45948">
    <property type="entry name" value="DUAL SPECIFICITY PROTEIN PHOSPHATASE DDB_G0269404-RELATED"/>
    <property type="match status" value="1"/>
</dbReference>
<evidence type="ECO:0000256" key="3">
    <source>
        <dbReference type="ARBA" id="ARBA00022912"/>
    </source>
</evidence>
<dbReference type="PROSITE" id="PS50054">
    <property type="entry name" value="TYR_PHOSPHATASE_DUAL"/>
    <property type="match status" value="1"/>
</dbReference>
<comment type="catalytic activity">
    <reaction evidence="4">
        <text>O-phospho-L-seryl-[protein] + H2O = L-seryl-[protein] + phosphate</text>
        <dbReference type="Rhea" id="RHEA:20629"/>
        <dbReference type="Rhea" id="RHEA-COMP:9863"/>
        <dbReference type="Rhea" id="RHEA-COMP:11604"/>
        <dbReference type="ChEBI" id="CHEBI:15377"/>
        <dbReference type="ChEBI" id="CHEBI:29999"/>
        <dbReference type="ChEBI" id="CHEBI:43474"/>
        <dbReference type="ChEBI" id="CHEBI:83421"/>
        <dbReference type="EC" id="3.1.3.16"/>
    </reaction>
</comment>
<dbReference type="InterPro" id="IPR000387">
    <property type="entry name" value="Tyr_Pase_dom"/>
</dbReference>
<evidence type="ECO:0000259" key="6">
    <source>
        <dbReference type="PROSITE" id="PS50054"/>
    </source>
</evidence>
<evidence type="ECO:0000259" key="7">
    <source>
        <dbReference type="PROSITE" id="PS50056"/>
    </source>
</evidence>
<dbReference type="SUPFAM" id="SSF52799">
    <property type="entry name" value="(Phosphotyrosine protein) phosphatases II"/>
    <property type="match status" value="1"/>
</dbReference>
<sequence>MPAPRFWQFAHLTDSTKDMGWLDRIPRATTGLLEPNGGSGGVDDDDDRGNLYIGGLHALYSHPHLLREAQVSHVLSVIDFDISTEGNGQSNGGEDGGDGGGVLEGYKHLMIREDDEPNANLLQHFERTNRFIEEGLRDGKGGGVFVHCAMGKSRSATVCCAYLMWKYDLSPQEALRWVCEGRAVCSPNPGFMEQLGVWRRMLNVQDRVGREGIYRDWEANRFKGDYWEWEKRGKVAKL</sequence>
<keyword evidence="2" id="KW-0378">Hydrolase</keyword>
<dbReference type="CDD" id="cd14518">
    <property type="entry name" value="DSP_fungal_YVH1"/>
    <property type="match status" value="1"/>
</dbReference>
<dbReference type="SMART" id="SM00195">
    <property type="entry name" value="DSPc"/>
    <property type="match status" value="1"/>
</dbReference>
<dbReference type="Pfam" id="PF00782">
    <property type="entry name" value="DSPc"/>
    <property type="match status" value="1"/>
</dbReference>
<gene>
    <name evidence="9" type="ORF">D0868_14786</name>
    <name evidence="8" type="ORF">D0869_13530</name>
</gene>
<feature type="domain" description="Tyrosine-protein phosphatase" evidence="6">
    <location>
        <begin position="43"/>
        <end position="204"/>
    </location>
</feature>
<evidence type="ECO:0000313" key="9">
    <source>
        <dbReference type="EMBL" id="RMX88637.1"/>
    </source>
</evidence>
<dbReference type="GO" id="GO:0007165">
    <property type="term" value="P:signal transduction"/>
    <property type="evidence" value="ECO:0007669"/>
    <property type="project" value="TreeGrafter"/>
</dbReference>
<dbReference type="GO" id="GO:0005829">
    <property type="term" value="C:cytosol"/>
    <property type="evidence" value="ECO:0007669"/>
    <property type="project" value="TreeGrafter"/>
</dbReference>
<dbReference type="Gene3D" id="3.90.190.10">
    <property type="entry name" value="Protein tyrosine phosphatase superfamily"/>
    <property type="match status" value="1"/>
</dbReference>
<dbReference type="InterPro" id="IPR020422">
    <property type="entry name" value="TYR_PHOSPHATASE_DUAL_dom"/>
</dbReference>
<dbReference type="InterPro" id="IPR016130">
    <property type="entry name" value="Tyr_Pase_AS"/>
</dbReference>
<feature type="domain" description="Tyrosine specific protein phosphatases" evidence="7">
    <location>
        <begin position="123"/>
        <end position="182"/>
    </location>
</feature>
<evidence type="ECO:0000256" key="4">
    <source>
        <dbReference type="ARBA" id="ARBA00047761"/>
    </source>
</evidence>
<name>A0A3M6XCW1_HORWE</name>
<protein>
    <submittedName>
        <fullName evidence="9">Uncharacterized protein</fullName>
    </submittedName>
</protein>
<dbReference type="AlphaFoldDB" id="A0A3M6XCW1"/>
<dbReference type="InterPro" id="IPR000340">
    <property type="entry name" value="Dual-sp_phosphatase_cat-dom"/>
</dbReference>
<dbReference type="OrthoDB" id="10252009at2759"/>
<keyword evidence="3" id="KW-0904">Protein phosphatase</keyword>
<evidence type="ECO:0000313" key="8">
    <source>
        <dbReference type="EMBL" id="RMX73511.1"/>
    </source>
</evidence>